<dbReference type="FunFam" id="3.40.190.10:FF:000005">
    <property type="entry name" value="Porphobilinogen deaminase"/>
    <property type="match status" value="1"/>
</dbReference>
<evidence type="ECO:0000259" key="11">
    <source>
        <dbReference type="Pfam" id="PF03900"/>
    </source>
</evidence>
<protein>
    <recommendedName>
        <fullName evidence="5 9">Hydroxymethylbilane synthase</fullName>
        <ecNumber evidence="5 9">2.5.1.61</ecNumber>
    </recommendedName>
</protein>
<evidence type="ECO:0000256" key="8">
    <source>
        <dbReference type="ARBA" id="ARBA00048169"/>
    </source>
</evidence>
<dbReference type="InterPro" id="IPR022418">
    <property type="entry name" value="Porphobilinogen_deaminase_C"/>
</dbReference>
<evidence type="ECO:0000256" key="7">
    <source>
        <dbReference type="ARBA" id="ARBA00023244"/>
    </source>
</evidence>
<feature type="domain" description="Porphobilinogen deaminase C-terminal" evidence="11">
    <location>
        <begin position="220"/>
        <end position="298"/>
    </location>
</feature>
<organism evidence="12 13">
    <name type="scientific">Ruania alba</name>
    <dbReference type="NCBI Taxonomy" id="648782"/>
    <lineage>
        <taxon>Bacteria</taxon>
        <taxon>Bacillati</taxon>
        <taxon>Actinomycetota</taxon>
        <taxon>Actinomycetes</taxon>
        <taxon>Micrococcales</taxon>
        <taxon>Ruaniaceae</taxon>
        <taxon>Ruania</taxon>
    </lineage>
</organism>
<dbReference type="Gene3D" id="3.40.190.10">
    <property type="entry name" value="Periplasmic binding protein-like II"/>
    <property type="match status" value="2"/>
</dbReference>
<dbReference type="SUPFAM" id="SSF53850">
    <property type="entry name" value="Periplasmic binding protein-like II"/>
    <property type="match status" value="1"/>
</dbReference>
<dbReference type="Proteomes" id="UP000199220">
    <property type="component" value="Unassembled WGS sequence"/>
</dbReference>
<dbReference type="PIRSF" id="PIRSF001438">
    <property type="entry name" value="4pyrrol_synth_OHMeBilane_synth"/>
    <property type="match status" value="1"/>
</dbReference>
<dbReference type="InterPro" id="IPR022417">
    <property type="entry name" value="Porphobilin_deaminase_N"/>
</dbReference>
<evidence type="ECO:0000256" key="1">
    <source>
        <dbReference type="ARBA" id="ARBA00001916"/>
    </source>
</evidence>
<evidence type="ECO:0000256" key="5">
    <source>
        <dbReference type="ARBA" id="ARBA00012655"/>
    </source>
</evidence>
<evidence type="ECO:0000259" key="10">
    <source>
        <dbReference type="Pfam" id="PF01379"/>
    </source>
</evidence>
<dbReference type="PROSITE" id="PS00533">
    <property type="entry name" value="PORPHOBILINOGEN_DEAM"/>
    <property type="match status" value="1"/>
</dbReference>
<dbReference type="EC" id="2.5.1.61" evidence="5 9"/>
<dbReference type="GO" id="GO:0004418">
    <property type="term" value="F:hydroxymethylbilane synthase activity"/>
    <property type="evidence" value="ECO:0007669"/>
    <property type="project" value="UniProtKB-UniRule"/>
</dbReference>
<dbReference type="EMBL" id="FNTX01000001">
    <property type="protein sequence ID" value="SEE31551.1"/>
    <property type="molecule type" value="Genomic_DNA"/>
</dbReference>
<dbReference type="PANTHER" id="PTHR11557">
    <property type="entry name" value="PORPHOBILINOGEN DEAMINASE"/>
    <property type="match status" value="1"/>
</dbReference>
<dbReference type="PRINTS" id="PR00151">
    <property type="entry name" value="PORPHBDMNASE"/>
</dbReference>
<dbReference type="GO" id="GO:0006783">
    <property type="term" value="P:heme biosynthetic process"/>
    <property type="evidence" value="ECO:0007669"/>
    <property type="project" value="TreeGrafter"/>
</dbReference>
<evidence type="ECO:0000256" key="2">
    <source>
        <dbReference type="ARBA" id="ARBA00002869"/>
    </source>
</evidence>
<dbReference type="Pfam" id="PF03900">
    <property type="entry name" value="Porphobil_deamC"/>
    <property type="match status" value="1"/>
</dbReference>
<dbReference type="NCBIfam" id="TIGR00212">
    <property type="entry name" value="hemC"/>
    <property type="match status" value="1"/>
</dbReference>
<comment type="subunit">
    <text evidence="4">Monomer.</text>
</comment>
<comment type="catalytic activity">
    <reaction evidence="8">
        <text>4 porphobilinogen + H2O = hydroxymethylbilane + 4 NH4(+)</text>
        <dbReference type="Rhea" id="RHEA:13185"/>
        <dbReference type="ChEBI" id="CHEBI:15377"/>
        <dbReference type="ChEBI" id="CHEBI:28938"/>
        <dbReference type="ChEBI" id="CHEBI:57845"/>
        <dbReference type="ChEBI" id="CHEBI:58126"/>
        <dbReference type="EC" id="2.5.1.61"/>
    </reaction>
</comment>
<keyword evidence="6" id="KW-0808">Transferase</keyword>
<dbReference type="SUPFAM" id="SSF54782">
    <property type="entry name" value="Porphobilinogen deaminase (hydroxymethylbilane synthase), C-terminal domain"/>
    <property type="match status" value="1"/>
</dbReference>
<feature type="domain" description="Porphobilinogen deaminase N-terminal" evidence="10">
    <location>
        <begin position="1"/>
        <end position="200"/>
    </location>
</feature>
<dbReference type="Gene3D" id="3.30.160.40">
    <property type="entry name" value="Porphobilinogen deaminase, C-terminal domain"/>
    <property type="match status" value="1"/>
</dbReference>
<comment type="function">
    <text evidence="2">Tetrapolymerization of the monopyrrole PBG into the hydroxymethylbilane pre-uroporphyrinogen in several discrete steps.</text>
</comment>
<keyword evidence="13" id="KW-1185">Reference proteome</keyword>
<dbReference type="GO" id="GO:0005737">
    <property type="term" value="C:cytoplasm"/>
    <property type="evidence" value="ECO:0007669"/>
    <property type="project" value="UniProtKB-UniRule"/>
</dbReference>
<dbReference type="PANTHER" id="PTHR11557:SF0">
    <property type="entry name" value="PORPHOBILINOGEN DEAMINASE"/>
    <property type="match status" value="1"/>
</dbReference>
<evidence type="ECO:0000313" key="13">
    <source>
        <dbReference type="Proteomes" id="UP000199220"/>
    </source>
</evidence>
<accession>A0A1H5HV26</accession>
<dbReference type="OrthoDB" id="9810298at2"/>
<comment type="similarity">
    <text evidence="3">Belongs to the HMBS family.</text>
</comment>
<dbReference type="InterPro" id="IPR022419">
    <property type="entry name" value="Porphobilin_deaminase_cofac_BS"/>
</dbReference>
<dbReference type="InterPro" id="IPR000860">
    <property type="entry name" value="HemC"/>
</dbReference>
<dbReference type="InterPro" id="IPR036803">
    <property type="entry name" value="Porphobilinogen_deaminase_C_sf"/>
</dbReference>
<name>A0A1H5HV26_9MICO</name>
<keyword evidence="7" id="KW-0627">Porphyrin biosynthesis</keyword>
<dbReference type="STRING" id="648782.SAMN04488554_2070"/>
<dbReference type="RefSeq" id="WP_089773130.1">
    <property type="nucleotide sequence ID" value="NZ_FNTX01000001.1"/>
</dbReference>
<dbReference type="Pfam" id="PF01379">
    <property type="entry name" value="Porphobil_deam"/>
    <property type="match status" value="1"/>
</dbReference>
<reference evidence="13" key="1">
    <citation type="submission" date="2016-10" db="EMBL/GenBank/DDBJ databases">
        <authorList>
            <person name="Varghese N."/>
            <person name="Submissions S."/>
        </authorList>
    </citation>
    <scope>NUCLEOTIDE SEQUENCE [LARGE SCALE GENOMIC DNA]</scope>
    <source>
        <strain evidence="13">DSM 21368</strain>
    </source>
</reference>
<comment type="cofactor">
    <cofactor evidence="1">
        <name>dipyrromethane</name>
        <dbReference type="ChEBI" id="CHEBI:60342"/>
    </cofactor>
</comment>
<sequence>MRIGTRASDLARTQAGTVADALIAVGLDCELVPMTSDGDKTRASLASLGGTGVFAAGLRTALLEGRCDAVVHSLKDLPTTPHPGLTVVAAPVREDPRDALCARDGLTLTELPHGARIGTGSPRRAAQLRTRRPDLDVVDIRGNVGTRLGFVTDGELDAVVLAAAGLHRLGLDHVVTEHLDLADWPTAPGQGVLAVEIRTDTPPDSPLRGALATIHDDAAWACAQAERSVLATLEAGCAAPVAAYADIRQDGGADILELHAVAYRPGGGDQIEHRASGACVDGIDGAIALGAEAARYLLDAGASAWIHD</sequence>
<evidence type="ECO:0000256" key="9">
    <source>
        <dbReference type="NCBIfam" id="TIGR00212"/>
    </source>
</evidence>
<evidence type="ECO:0000256" key="6">
    <source>
        <dbReference type="ARBA" id="ARBA00022679"/>
    </source>
</evidence>
<proteinExistence type="inferred from homology"/>
<evidence type="ECO:0000256" key="4">
    <source>
        <dbReference type="ARBA" id="ARBA00011245"/>
    </source>
</evidence>
<dbReference type="AlphaFoldDB" id="A0A1H5HV26"/>
<gene>
    <name evidence="12" type="ORF">SAMN04488554_2070</name>
</gene>
<evidence type="ECO:0000313" key="12">
    <source>
        <dbReference type="EMBL" id="SEE31551.1"/>
    </source>
</evidence>
<evidence type="ECO:0000256" key="3">
    <source>
        <dbReference type="ARBA" id="ARBA00005638"/>
    </source>
</evidence>